<dbReference type="Proteomes" id="UP000299102">
    <property type="component" value="Unassembled WGS sequence"/>
</dbReference>
<sequence>MKASEQINECASTAAAGATEAMQVDDVIASTSMLDDIDIDYNTWLSLRMGIYDLGSHSCIAGLLGKNRIFDGIDGGRVVRWRMKWAIKPY</sequence>
<proteinExistence type="predicted"/>
<comment type="caution">
    <text evidence="1">The sequence shown here is derived from an EMBL/GenBank/DDBJ whole genome shotgun (WGS) entry which is preliminary data.</text>
</comment>
<reference evidence="1 2" key="1">
    <citation type="journal article" date="2019" name="Commun. Biol.">
        <title>The bagworm genome reveals a unique fibroin gene that provides high tensile strength.</title>
        <authorList>
            <person name="Kono N."/>
            <person name="Nakamura H."/>
            <person name="Ohtoshi R."/>
            <person name="Tomita M."/>
            <person name="Numata K."/>
            <person name="Arakawa K."/>
        </authorList>
    </citation>
    <scope>NUCLEOTIDE SEQUENCE [LARGE SCALE GENOMIC DNA]</scope>
</reference>
<dbReference type="AlphaFoldDB" id="A0A4C1UL93"/>
<accession>A0A4C1UL93</accession>
<protein>
    <submittedName>
        <fullName evidence="1">Uncharacterized protein</fullName>
    </submittedName>
</protein>
<evidence type="ECO:0000313" key="1">
    <source>
        <dbReference type="EMBL" id="GBP27089.1"/>
    </source>
</evidence>
<gene>
    <name evidence="1" type="ORF">EVAR_16758_1</name>
</gene>
<keyword evidence="2" id="KW-1185">Reference proteome</keyword>
<name>A0A4C1UL93_EUMVA</name>
<dbReference type="EMBL" id="BGZK01000189">
    <property type="protein sequence ID" value="GBP27089.1"/>
    <property type="molecule type" value="Genomic_DNA"/>
</dbReference>
<organism evidence="1 2">
    <name type="scientific">Eumeta variegata</name>
    <name type="common">Bagworm moth</name>
    <name type="synonym">Eumeta japonica</name>
    <dbReference type="NCBI Taxonomy" id="151549"/>
    <lineage>
        <taxon>Eukaryota</taxon>
        <taxon>Metazoa</taxon>
        <taxon>Ecdysozoa</taxon>
        <taxon>Arthropoda</taxon>
        <taxon>Hexapoda</taxon>
        <taxon>Insecta</taxon>
        <taxon>Pterygota</taxon>
        <taxon>Neoptera</taxon>
        <taxon>Endopterygota</taxon>
        <taxon>Lepidoptera</taxon>
        <taxon>Glossata</taxon>
        <taxon>Ditrysia</taxon>
        <taxon>Tineoidea</taxon>
        <taxon>Psychidae</taxon>
        <taxon>Oiketicinae</taxon>
        <taxon>Eumeta</taxon>
    </lineage>
</organism>
<evidence type="ECO:0000313" key="2">
    <source>
        <dbReference type="Proteomes" id="UP000299102"/>
    </source>
</evidence>